<protein>
    <recommendedName>
        <fullName evidence="4">Dolichyl-phosphate-mannose-protein mannosyltransferase</fullName>
    </recommendedName>
</protein>
<evidence type="ECO:0000313" key="3">
    <source>
        <dbReference type="Proteomes" id="UP000256913"/>
    </source>
</evidence>
<organism evidence="2 3">
    <name type="scientific">Asanoa ferruginea</name>
    <dbReference type="NCBI Taxonomy" id="53367"/>
    <lineage>
        <taxon>Bacteria</taxon>
        <taxon>Bacillati</taxon>
        <taxon>Actinomycetota</taxon>
        <taxon>Actinomycetes</taxon>
        <taxon>Micromonosporales</taxon>
        <taxon>Micromonosporaceae</taxon>
        <taxon>Asanoa</taxon>
    </lineage>
</organism>
<keyword evidence="1" id="KW-0472">Membrane</keyword>
<keyword evidence="1" id="KW-0812">Transmembrane</keyword>
<feature type="transmembrane region" description="Helical" evidence="1">
    <location>
        <begin position="409"/>
        <end position="429"/>
    </location>
</feature>
<dbReference type="OrthoDB" id="3874247at2"/>
<feature type="transmembrane region" description="Helical" evidence="1">
    <location>
        <begin position="152"/>
        <end position="169"/>
    </location>
</feature>
<sequence length="492" mass="52043">MSTPAPLAAEPGTAPAPAGWRQRLTGWLRGGGWVAVAAYLIAQAGLLFWWAANFPGLFSPDSLDYIWQSTTGNWNNHHSIPYTALVWLSLQLTGGVGALTLGQTIAMALGVAYLLTGLRRLGAPAAALLPAAAVLVALPPVGTFFACVWKDVGFVIAVTFLVGTLVRLVAADRKRRGGHLVWLLGGEALLAAVFRQNGFVMVAIVAAVGAAVLAGARLRIAIAGLAAIVVALGLNLAVLPAMGVKNGFAGVSLEAFVGDIAVAYRHDPGSFTAQDRAALETTAPLSLWASSGTCASTDTTVYDPAYDRDASIANQDALMGVWFRVARRTPGEVVATRWCRGALAWSVTPRYGLSRNPNPWSAKTYVARDPRMAQTPFRGAVTSKPLNDTVYRLAQRGVRATNGRGVEWIAWRGATLAYLTYAVVAFAAWRRRDPTLLLVAVPTAAVQLSVLLVNNVQAARYMAAPYVVGVLLLPLLFVRPAPSAPVEEGQDG</sequence>
<feature type="transmembrane region" description="Helical" evidence="1">
    <location>
        <begin position="127"/>
        <end position="146"/>
    </location>
</feature>
<feature type="transmembrane region" description="Helical" evidence="1">
    <location>
        <begin position="220"/>
        <end position="239"/>
    </location>
</feature>
<evidence type="ECO:0008006" key="4">
    <source>
        <dbReference type="Google" id="ProtNLM"/>
    </source>
</evidence>
<keyword evidence="1" id="KW-1133">Transmembrane helix</keyword>
<comment type="caution">
    <text evidence="2">The sequence shown here is derived from an EMBL/GenBank/DDBJ whole genome shotgun (WGS) entry which is preliminary data.</text>
</comment>
<accession>A0A3D9ZLC4</accession>
<feature type="transmembrane region" description="Helical" evidence="1">
    <location>
        <begin position="181"/>
        <end position="214"/>
    </location>
</feature>
<evidence type="ECO:0000256" key="1">
    <source>
        <dbReference type="SAM" id="Phobius"/>
    </source>
</evidence>
<dbReference type="Proteomes" id="UP000256913">
    <property type="component" value="Unassembled WGS sequence"/>
</dbReference>
<keyword evidence="3" id="KW-1185">Reference proteome</keyword>
<feature type="transmembrane region" description="Helical" evidence="1">
    <location>
        <begin position="95"/>
        <end position="115"/>
    </location>
</feature>
<name>A0A3D9ZLC4_9ACTN</name>
<dbReference type="AlphaFoldDB" id="A0A3D9ZLC4"/>
<gene>
    <name evidence="2" type="ORF">DFJ67_3309</name>
</gene>
<feature type="transmembrane region" description="Helical" evidence="1">
    <location>
        <begin position="31"/>
        <end position="52"/>
    </location>
</feature>
<feature type="transmembrane region" description="Helical" evidence="1">
    <location>
        <begin position="435"/>
        <end position="454"/>
    </location>
</feature>
<proteinExistence type="predicted"/>
<feature type="transmembrane region" description="Helical" evidence="1">
    <location>
        <begin position="461"/>
        <end position="478"/>
    </location>
</feature>
<reference evidence="2 3" key="1">
    <citation type="submission" date="2018-08" db="EMBL/GenBank/DDBJ databases">
        <title>Sequencing the genomes of 1000 actinobacteria strains.</title>
        <authorList>
            <person name="Klenk H.-P."/>
        </authorList>
    </citation>
    <scope>NUCLEOTIDE SEQUENCE [LARGE SCALE GENOMIC DNA]</scope>
    <source>
        <strain evidence="2 3">DSM 44099</strain>
    </source>
</reference>
<evidence type="ECO:0000313" key="2">
    <source>
        <dbReference type="EMBL" id="REF97312.1"/>
    </source>
</evidence>
<dbReference type="EMBL" id="QUMQ01000001">
    <property type="protein sequence ID" value="REF97312.1"/>
    <property type="molecule type" value="Genomic_DNA"/>
</dbReference>
<dbReference type="RefSeq" id="WP_116068733.1">
    <property type="nucleotide sequence ID" value="NZ_BONB01000020.1"/>
</dbReference>